<feature type="compositionally biased region" description="Low complexity" evidence="1">
    <location>
        <begin position="25"/>
        <end position="34"/>
    </location>
</feature>
<dbReference type="RefSeq" id="XP_064851065.1">
    <property type="nucleotide sequence ID" value="XM_064994993.1"/>
</dbReference>
<feature type="region of interest" description="Disordered" evidence="1">
    <location>
        <begin position="270"/>
        <end position="296"/>
    </location>
</feature>
<organism evidence="2 3">
    <name type="scientific">Saccharomycopsis crataegensis</name>
    <dbReference type="NCBI Taxonomy" id="43959"/>
    <lineage>
        <taxon>Eukaryota</taxon>
        <taxon>Fungi</taxon>
        <taxon>Dikarya</taxon>
        <taxon>Ascomycota</taxon>
        <taxon>Saccharomycotina</taxon>
        <taxon>Saccharomycetes</taxon>
        <taxon>Saccharomycopsidaceae</taxon>
        <taxon>Saccharomycopsis</taxon>
    </lineage>
</organism>
<keyword evidence="3" id="KW-1185">Reference proteome</keyword>
<evidence type="ECO:0000313" key="2">
    <source>
        <dbReference type="EMBL" id="GMM34065.1"/>
    </source>
</evidence>
<evidence type="ECO:0000313" key="3">
    <source>
        <dbReference type="Proteomes" id="UP001360560"/>
    </source>
</evidence>
<proteinExistence type="predicted"/>
<comment type="caution">
    <text evidence="2">The sequence shown here is derived from an EMBL/GenBank/DDBJ whole genome shotgun (WGS) entry which is preliminary data.</text>
</comment>
<protein>
    <submittedName>
        <fullName evidence="2">Uncharacterized protein</fullName>
    </submittedName>
</protein>
<feature type="compositionally biased region" description="Low complexity" evidence="1">
    <location>
        <begin position="278"/>
        <end position="296"/>
    </location>
</feature>
<dbReference type="EMBL" id="BTFZ01000002">
    <property type="protein sequence ID" value="GMM34065.1"/>
    <property type="molecule type" value="Genomic_DNA"/>
</dbReference>
<dbReference type="Proteomes" id="UP001360560">
    <property type="component" value="Unassembled WGS sequence"/>
</dbReference>
<reference evidence="2 3" key="1">
    <citation type="journal article" date="2023" name="Elife">
        <title>Identification of key yeast species and microbe-microbe interactions impacting larval growth of Drosophila in the wild.</title>
        <authorList>
            <person name="Mure A."/>
            <person name="Sugiura Y."/>
            <person name="Maeda R."/>
            <person name="Honda K."/>
            <person name="Sakurai N."/>
            <person name="Takahashi Y."/>
            <person name="Watada M."/>
            <person name="Katoh T."/>
            <person name="Gotoh A."/>
            <person name="Gotoh Y."/>
            <person name="Taniguchi I."/>
            <person name="Nakamura K."/>
            <person name="Hayashi T."/>
            <person name="Katayama T."/>
            <person name="Uemura T."/>
            <person name="Hattori Y."/>
        </authorList>
    </citation>
    <scope>NUCLEOTIDE SEQUENCE [LARGE SCALE GENOMIC DNA]</scope>
    <source>
        <strain evidence="2 3">SC-9</strain>
    </source>
</reference>
<sequence length="369" mass="40913">MSSRHSKRISINSLNNSIPPTELQPSSSPPTVDNSPPPPPPPPPPSSAPAPAPPSSNITLESSNDHPTQELSSNKIQHQFKSKEKLTLLQQVVKFNPYKNKRNGWQKVKDGYLQWKNLHRPKYADPAEDYIKRKVQEILRLYARSGKESLKDNGFTNKNSSDSILFLSFIEQILVLKKIEADDALGVKDESCSSIPEFNEDQQQVPKRRRIGSNNCSPIATAASILPPFNPTRPPLGYPNYQFPVVQPPNNSTPNNINPPLSATMSSHFNNTPTFSNPSPHGPHTQSSTSHSTATHPISMHTTRTIGDLQIDEFMVLMNQNNQHFAASFATELTKSISETICGTMTNAIKEAIQETTKNNLEIIKALKN</sequence>
<gene>
    <name evidence="2" type="ORF">DASC09_013900</name>
</gene>
<name>A0AAV5QHV7_9ASCO</name>
<dbReference type="GeneID" id="90072044"/>
<feature type="compositionally biased region" description="Polar residues" evidence="1">
    <location>
        <begin position="9"/>
        <end position="19"/>
    </location>
</feature>
<dbReference type="AlphaFoldDB" id="A0AAV5QHV7"/>
<feature type="compositionally biased region" description="Pro residues" evidence="1">
    <location>
        <begin position="35"/>
        <end position="54"/>
    </location>
</feature>
<evidence type="ECO:0000256" key="1">
    <source>
        <dbReference type="SAM" id="MobiDB-lite"/>
    </source>
</evidence>
<accession>A0AAV5QHV7</accession>
<dbReference type="SUPFAM" id="SSF101447">
    <property type="entry name" value="Formin homology 2 domain (FH2 domain)"/>
    <property type="match status" value="1"/>
</dbReference>
<feature type="region of interest" description="Disordered" evidence="1">
    <location>
        <begin position="1"/>
        <end position="77"/>
    </location>
</feature>